<sequence>MSEIPYFVRYKDVTSLDSTDSLYLDDATSDVPKKISLTNFMDGLPSTYTTNNTILSGGVNNQDEDVPQMIGGLNGVSKNSNTINNG</sequence>
<evidence type="ECO:0000313" key="1">
    <source>
        <dbReference type="EMBL" id="CAB4152571.1"/>
    </source>
</evidence>
<name>A0A6J5N3J6_9CAUD</name>
<dbReference type="EMBL" id="LR796587">
    <property type="protein sequence ID" value="CAB4152571.1"/>
    <property type="molecule type" value="Genomic_DNA"/>
</dbReference>
<organism evidence="1">
    <name type="scientific">uncultured Caudovirales phage</name>
    <dbReference type="NCBI Taxonomy" id="2100421"/>
    <lineage>
        <taxon>Viruses</taxon>
        <taxon>Duplodnaviria</taxon>
        <taxon>Heunggongvirae</taxon>
        <taxon>Uroviricota</taxon>
        <taxon>Caudoviricetes</taxon>
        <taxon>Peduoviridae</taxon>
        <taxon>Maltschvirus</taxon>
        <taxon>Maltschvirus maltsch</taxon>
    </lineage>
</organism>
<proteinExistence type="predicted"/>
<accession>A0A6J5N3J6</accession>
<gene>
    <name evidence="1" type="ORF">UFOVP618_17</name>
</gene>
<protein>
    <submittedName>
        <fullName evidence="1">Uncharacterized protein</fullName>
    </submittedName>
</protein>
<reference evidence="1" key="1">
    <citation type="submission" date="2020-04" db="EMBL/GenBank/DDBJ databases">
        <authorList>
            <person name="Chiriac C."/>
            <person name="Salcher M."/>
            <person name="Ghai R."/>
            <person name="Kavagutti S V."/>
        </authorList>
    </citation>
    <scope>NUCLEOTIDE SEQUENCE</scope>
</reference>